<evidence type="ECO:0008006" key="3">
    <source>
        <dbReference type="Google" id="ProtNLM"/>
    </source>
</evidence>
<dbReference type="InterPro" id="IPR036028">
    <property type="entry name" value="SH3-like_dom_sf"/>
</dbReference>
<evidence type="ECO:0000313" key="1">
    <source>
        <dbReference type="EMBL" id="KAF2683020.1"/>
    </source>
</evidence>
<reference evidence="1" key="1">
    <citation type="journal article" date="2020" name="Stud. Mycol.">
        <title>101 Dothideomycetes genomes: a test case for predicting lifestyles and emergence of pathogens.</title>
        <authorList>
            <person name="Haridas S."/>
            <person name="Albert R."/>
            <person name="Binder M."/>
            <person name="Bloem J."/>
            <person name="Labutti K."/>
            <person name="Salamov A."/>
            <person name="Andreopoulos B."/>
            <person name="Baker S."/>
            <person name="Barry K."/>
            <person name="Bills G."/>
            <person name="Bluhm B."/>
            <person name="Cannon C."/>
            <person name="Castanera R."/>
            <person name="Culley D."/>
            <person name="Daum C."/>
            <person name="Ezra D."/>
            <person name="Gonzalez J."/>
            <person name="Henrissat B."/>
            <person name="Kuo A."/>
            <person name="Liang C."/>
            <person name="Lipzen A."/>
            <person name="Lutzoni F."/>
            <person name="Magnuson J."/>
            <person name="Mondo S."/>
            <person name="Nolan M."/>
            <person name="Ohm R."/>
            <person name="Pangilinan J."/>
            <person name="Park H.-J."/>
            <person name="Ramirez L."/>
            <person name="Alfaro M."/>
            <person name="Sun H."/>
            <person name="Tritt A."/>
            <person name="Yoshinaga Y."/>
            <person name="Zwiers L.-H."/>
            <person name="Turgeon B."/>
            <person name="Goodwin S."/>
            <person name="Spatafora J."/>
            <person name="Crous P."/>
            <person name="Grigoriev I."/>
        </authorList>
    </citation>
    <scope>NUCLEOTIDE SEQUENCE</scope>
    <source>
        <strain evidence="1">CBS 122367</strain>
    </source>
</reference>
<protein>
    <recommendedName>
        <fullName evidence="3">SH3 domain-containing protein</fullName>
    </recommendedName>
</protein>
<keyword evidence="2" id="KW-1185">Reference proteome</keyword>
<evidence type="ECO:0000313" key="2">
    <source>
        <dbReference type="Proteomes" id="UP000799291"/>
    </source>
</evidence>
<dbReference type="EMBL" id="MU005585">
    <property type="protein sequence ID" value="KAF2683020.1"/>
    <property type="molecule type" value="Genomic_DNA"/>
</dbReference>
<proteinExistence type="predicted"/>
<dbReference type="CDD" id="cd00174">
    <property type="entry name" value="SH3"/>
    <property type="match status" value="1"/>
</dbReference>
<dbReference type="Proteomes" id="UP000799291">
    <property type="component" value="Unassembled WGS sequence"/>
</dbReference>
<dbReference type="SUPFAM" id="SSF50044">
    <property type="entry name" value="SH3-domain"/>
    <property type="match status" value="1"/>
</dbReference>
<name>A0A6G1IYK3_9PLEO</name>
<dbReference type="OrthoDB" id="3797359at2759"/>
<gene>
    <name evidence="1" type="ORF">K458DRAFT_369169</name>
</gene>
<accession>A0A6G1IYK3</accession>
<dbReference type="AlphaFoldDB" id="A0A6G1IYK3"/>
<sequence length="503" mass="56282">MALAGPAKAVDISSALTQLEPLGADEYFIAFGPAGRQFCGTPNGYSARQLPPRVVTDVLNGGVKKVKWASFGDGHPSSYFFAYEMKDGSPGHRAGKAIPSTLRPFLNHVFQQSLELASSLRVQLGANRSWVAWAGTVWGCRKVPIELEAALCQISVQYHADNNGIRGVLKSGTLTNVTWNNSGGYYMKSSEHIWSFESAVIQRGWNVLWDGLQHIVQNEDLDLAYVGMDPHSTTGDTFAFVMKKQAGREPDFVVRFEPEDMVSRLPLCKGEFSKPTDNLELVDTDEPTEPAATGLHANAGPHRQVVNVAKPPDGTPAYRWAVSRRSGRSHASDTWELDLEKGKRVKVLEEKGNDWFIVQDGRGRKGYAHGSWLEFKEIHPHIDPREAYELWKADTDKWLQIGAIRTFPSPSRYMDACAKDICKPLKKEGNICAHDLHELLRGSGKYSLEFLKAQRTRYHPDKFARYCHPEKKEELKSKAEALFVLFGVLMDWLENRPQKGQVG</sequence>
<organism evidence="1 2">
    <name type="scientific">Lentithecium fluviatile CBS 122367</name>
    <dbReference type="NCBI Taxonomy" id="1168545"/>
    <lineage>
        <taxon>Eukaryota</taxon>
        <taxon>Fungi</taxon>
        <taxon>Dikarya</taxon>
        <taxon>Ascomycota</taxon>
        <taxon>Pezizomycotina</taxon>
        <taxon>Dothideomycetes</taxon>
        <taxon>Pleosporomycetidae</taxon>
        <taxon>Pleosporales</taxon>
        <taxon>Massarineae</taxon>
        <taxon>Lentitheciaceae</taxon>
        <taxon>Lentithecium</taxon>
    </lineage>
</organism>